<dbReference type="AlphaFoldDB" id="A0A314ZEI1"/>
<sequence>MESFRIGRRPLSINGRTDPCLIHHQPQLLLLLTLRIPVVLLPTIYPLDNYARLTMVSSLESLGIDRHFREEITGVLDETYREPIVDALSQQTADSGCREMKIYFQMLPLVQWHFDSHVLMDMMFLQKIASSIPLEDT</sequence>
<name>A0A314ZEI1_PRUYE</name>
<accession>A0A314ZEI1</accession>
<protein>
    <recommendedName>
        <fullName evidence="1">Terpene synthase N-terminal domain-containing protein</fullName>
    </recommendedName>
</protein>
<dbReference type="EMBL" id="PJQY01000212">
    <property type="protein sequence ID" value="PQQ15904.1"/>
    <property type="molecule type" value="Genomic_DNA"/>
</dbReference>
<gene>
    <name evidence="2" type="ORF">Pyn_39126</name>
</gene>
<evidence type="ECO:0000313" key="2">
    <source>
        <dbReference type="EMBL" id="PQQ15904.1"/>
    </source>
</evidence>
<organism evidence="2 3">
    <name type="scientific">Prunus yedoensis var. nudiflora</name>
    <dbReference type="NCBI Taxonomy" id="2094558"/>
    <lineage>
        <taxon>Eukaryota</taxon>
        <taxon>Viridiplantae</taxon>
        <taxon>Streptophyta</taxon>
        <taxon>Embryophyta</taxon>
        <taxon>Tracheophyta</taxon>
        <taxon>Spermatophyta</taxon>
        <taxon>Magnoliopsida</taxon>
        <taxon>eudicotyledons</taxon>
        <taxon>Gunneridae</taxon>
        <taxon>Pentapetalae</taxon>
        <taxon>rosids</taxon>
        <taxon>fabids</taxon>
        <taxon>Rosales</taxon>
        <taxon>Rosaceae</taxon>
        <taxon>Amygdaloideae</taxon>
        <taxon>Amygdaleae</taxon>
        <taxon>Prunus</taxon>
    </lineage>
</organism>
<proteinExistence type="predicted"/>
<evidence type="ECO:0000313" key="3">
    <source>
        <dbReference type="Proteomes" id="UP000250321"/>
    </source>
</evidence>
<reference evidence="2 3" key="1">
    <citation type="submission" date="2018-02" db="EMBL/GenBank/DDBJ databases">
        <title>Draft genome of wild Prunus yedoensis var. nudiflora.</title>
        <authorList>
            <person name="Baek S."/>
            <person name="Kim J.-H."/>
            <person name="Choi K."/>
            <person name="Kim G.-B."/>
            <person name="Cho A."/>
            <person name="Jang H."/>
            <person name="Shin C.-H."/>
            <person name="Yu H.-J."/>
            <person name="Mun J.-H."/>
        </authorList>
    </citation>
    <scope>NUCLEOTIDE SEQUENCE [LARGE SCALE GENOMIC DNA]</scope>
    <source>
        <strain evidence="3">cv. Jeju island</strain>
        <tissue evidence="2">Leaf</tissue>
    </source>
</reference>
<dbReference type="STRING" id="2094558.A0A314ZEI1"/>
<dbReference type="Proteomes" id="UP000250321">
    <property type="component" value="Unassembled WGS sequence"/>
</dbReference>
<comment type="caution">
    <text evidence="2">The sequence shown here is derived from an EMBL/GenBank/DDBJ whole genome shotgun (WGS) entry which is preliminary data.</text>
</comment>
<dbReference type="InterPro" id="IPR001906">
    <property type="entry name" value="Terpene_synth_N"/>
</dbReference>
<dbReference type="InterPro" id="IPR036965">
    <property type="entry name" value="Terpene_synth_N_sf"/>
</dbReference>
<evidence type="ECO:0000259" key="1">
    <source>
        <dbReference type="Pfam" id="PF01397"/>
    </source>
</evidence>
<dbReference type="Gene3D" id="1.50.10.130">
    <property type="entry name" value="Terpene synthase, N-terminal domain"/>
    <property type="match status" value="1"/>
</dbReference>
<dbReference type="Pfam" id="PF01397">
    <property type="entry name" value="Terpene_synth"/>
    <property type="match status" value="1"/>
</dbReference>
<keyword evidence="3" id="KW-1185">Reference proteome</keyword>
<dbReference type="GO" id="GO:0010333">
    <property type="term" value="F:terpene synthase activity"/>
    <property type="evidence" value="ECO:0007669"/>
    <property type="project" value="InterPro"/>
</dbReference>
<dbReference type="InterPro" id="IPR008930">
    <property type="entry name" value="Terpenoid_cyclase/PrenylTrfase"/>
</dbReference>
<feature type="domain" description="Terpene synthase N-terminal" evidence="1">
    <location>
        <begin position="41"/>
        <end position="107"/>
    </location>
</feature>
<dbReference type="SUPFAM" id="SSF48239">
    <property type="entry name" value="Terpenoid cyclases/Protein prenyltransferases"/>
    <property type="match status" value="1"/>
</dbReference>